<proteinExistence type="predicted"/>
<dbReference type="Proteomes" id="UP000824890">
    <property type="component" value="Unassembled WGS sequence"/>
</dbReference>
<evidence type="ECO:0000313" key="3">
    <source>
        <dbReference type="Proteomes" id="UP000824890"/>
    </source>
</evidence>
<evidence type="ECO:0000256" key="1">
    <source>
        <dbReference type="SAM" id="SignalP"/>
    </source>
</evidence>
<dbReference type="EMBL" id="JAGKQM010000013">
    <property type="protein sequence ID" value="KAH0890428.1"/>
    <property type="molecule type" value="Genomic_DNA"/>
</dbReference>
<feature type="chain" id="PRO_5045788755" evidence="1">
    <location>
        <begin position="18"/>
        <end position="123"/>
    </location>
</feature>
<name>A0ABQ8ADF3_BRANA</name>
<comment type="caution">
    <text evidence="2">The sequence shown here is derived from an EMBL/GenBank/DDBJ whole genome shotgun (WGS) entry which is preliminary data.</text>
</comment>
<feature type="signal peptide" evidence="1">
    <location>
        <begin position="1"/>
        <end position="17"/>
    </location>
</feature>
<gene>
    <name evidence="2" type="ORF">HID58_052857</name>
</gene>
<evidence type="ECO:0000313" key="2">
    <source>
        <dbReference type="EMBL" id="KAH0890428.1"/>
    </source>
</evidence>
<keyword evidence="3" id="KW-1185">Reference proteome</keyword>
<reference evidence="2 3" key="1">
    <citation type="submission" date="2021-05" db="EMBL/GenBank/DDBJ databases">
        <title>Genome Assembly of Synthetic Allotetraploid Brassica napus Reveals Homoeologous Exchanges between Subgenomes.</title>
        <authorList>
            <person name="Davis J.T."/>
        </authorList>
    </citation>
    <scope>NUCLEOTIDE SEQUENCE [LARGE SCALE GENOMIC DNA]</scope>
    <source>
        <strain evidence="3">cv. Da-Ae</strain>
        <tissue evidence="2">Seedling</tissue>
    </source>
</reference>
<protein>
    <submittedName>
        <fullName evidence="2">Uncharacterized protein</fullName>
    </submittedName>
</protein>
<accession>A0ABQ8ADF3</accession>
<sequence length="123" mass="13717">MKLTTLLHLCLVDCGLNVPMSVTCLARRKKVKGNGPNKDSAHEVHRLLETKVPVQAHNIFGPRPEPNSCLKLAKSIRKEKIESIQIIFIAHPGNRTLVSTVGGYYDTTTPDALLLLATYLYFY</sequence>
<organism evidence="2 3">
    <name type="scientific">Brassica napus</name>
    <name type="common">Rape</name>
    <dbReference type="NCBI Taxonomy" id="3708"/>
    <lineage>
        <taxon>Eukaryota</taxon>
        <taxon>Viridiplantae</taxon>
        <taxon>Streptophyta</taxon>
        <taxon>Embryophyta</taxon>
        <taxon>Tracheophyta</taxon>
        <taxon>Spermatophyta</taxon>
        <taxon>Magnoliopsida</taxon>
        <taxon>eudicotyledons</taxon>
        <taxon>Gunneridae</taxon>
        <taxon>Pentapetalae</taxon>
        <taxon>rosids</taxon>
        <taxon>malvids</taxon>
        <taxon>Brassicales</taxon>
        <taxon>Brassicaceae</taxon>
        <taxon>Brassiceae</taxon>
        <taxon>Brassica</taxon>
    </lineage>
</organism>
<keyword evidence="1" id="KW-0732">Signal</keyword>